<gene>
    <name evidence="3" type="ORF">BU16DRAFT_620214</name>
</gene>
<evidence type="ECO:0008006" key="5">
    <source>
        <dbReference type="Google" id="ProtNLM"/>
    </source>
</evidence>
<dbReference type="OrthoDB" id="3687641at2759"/>
<proteinExistence type="inferred from homology"/>
<evidence type="ECO:0000256" key="1">
    <source>
        <dbReference type="ARBA" id="ARBA00035112"/>
    </source>
</evidence>
<reference evidence="3" key="1">
    <citation type="journal article" date="2020" name="Stud. Mycol.">
        <title>101 Dothideomycetes genomes: a test case for predicting lifestyles and emergence of pathogens.</title>
        <authorList>
            <person name="Haridas S."/>
            <person name="Albert R."/>
            <person name="Binder M."/>
            <person name="Bloem J."/>
            <person name="Labutti K."/>
            <person name="Salamov A."/>
            <person name="Andreopoulos B."/>
            <person name="Baker S."/>
            <person name="Barry K."/>
            <person name="Bills G."/>
            <person name="Bluhm B."/>
            <person name="Cannon C."/>
            <person name="Castanera R."/>
            <person name="Culley D."/>
            <person name="Daum C."/>
            <person name="Ezra D."/>
            <person name="Gonzalez J."/>
            <person name="Henrissat B."/>
            <person name="Kuo A."/>
            <person name="Liang C."/>
            <person name="Lipzen A."/>
            <person name="Lutzoni F."/>
            <person name="Magnuson J."/>
            <person name="Mondo S."/>
            <person name="Nolan M."/>
            <person name="Ohm R."/>
            <person name="Pangilinan J."/>
            <person name="Park H.-J."/>
            <person name="Ramirez L."/>
            <person name="Alfaro M."/>
            <person name="Sun H."/>
            <person name="Tritt A."/>
            <person name="Yoshinaga Y."/>
            <person name="Zwiers L.-H."/>
            <person name="Turgeon B."/>
            <person name="Goodwin S."/>
            <person name="Spatafora J."/>
            <person name="Crous P."/>
            <person name="Grigoriev I."/>
        </authorList>
    </citation>
    <scope>NUCLEOTIDE SEQUENCE</scope>
    <source>
        <strain evidence="3">CBS 269.34</strain>
    </source>
</reference>
<dbReference type="AlphaFoldDB" id="A0A6A6QKP6"/>
<dbReference type="Proteomes" id="UP000799750">
    <property type="component" value="Unassembled WGS sequence"/>
</dbReference>
<protein>
    <recommendedName>
        <fullName evidence="5">Tat pathway signal sequence</fullName>
    </recommendedName>
</protein>
<comment type="similarity">
    <text evidence="1">Belongs to the ustYa family.</text>
</comment>
<dbReference type="Pfam" id="PF11807">
    <property type="entry name" value="UstYa"/>
    <property type="match status" value="1"/>
</dbReference>
<keyword evidence="2" id="KW-1133">Transmembrane helix</keyword>
<name>A0A6A6QKP6_9PEZI</name>
<dbReference type="InterPro" id="IPR021765">
    <property type="entry name" value="UstYa-like"/>
</dbReference>
<dbReference type="PANTHER" id="PTHR33365:SF12">
    <property type="entry name" value="TAT PATHWAY SIGNAL SEQUENCE"/>
    <property type="match status" value="1"/>
</dbReference>
<dbReference type="EMBL" id="MU004193">
    <property type="protein sequence ID" value="KAF2492905.1"/>
    <property type="molecule type" value="Genomic_DNA"/>
</dbReference>
<keyword evidence="2" id="KW-0812">Transmembrane</keyword>
<accession>A0A6A6QKP6</accession>
<keyword evidence="2" id="KW-0472">Membrane</keyword>
<organism evidence="3 4">
    <name type="scientific">Lophium mytilinum</name>
    <dbReference type="NCBI Taxonomy" id="390894"/>
    <lineage>
        <taxon>Eukaryota</taxon>
        <taxon>Fungi</taxon>
        <taxon>Dikarya</taxon>
        <taxon>Ascomycota</taxon>
        <taxon>Pezizomycotina</taxon>
        <taxon>Dothideomycetes</taxon>
        <taxon>Pleosporomycetidae</taxon>
        <taxon>Mytilinidiales</taxon>
        <taxon>Mytilinidiaceae</taxon>
        <taxon>Lophium</taxon>
    </lineage>
</organism>
<evidence type="ECO:0000313" key="3">
    <source>
        <dbReference type="EMBL" id="KAF2492905.1"/>
    </source>
</evidence>
<feature type="transmembrane region" description="Helical" evidence="2">
    <location>
        <begin position="35"/>
        <end position="59"/>
    </location>
</feature>
<evidence type="ECO:0000256" key="2">
    <source>
        <dbReference type="SAM" id="Phobius"/>
    </source>
</evidence>
<dbReference type="GO" id="GO:0043386">
    <property type="term" value="P:mycotoxin biosynthetic process"/>
    <property type="evidence" value="ECO:0007669"/>
    <property type="project" value="InterPro"/>
</dbReference>
<sequence>MEDSRAESSEPLLRNLAQPAEISSARHDSQKNARVVIAQASIFALILLLLSYIAVFMTVEFSVEVRHNPTTHLPKPPYSPATKALKYVKRPLWDNADSPFAQPPSPATDAAWDDLLSFQNIRVSPSELATQRENLTNRVQLPNGDYMGSLGVWHQLHCLDILRKAVHMDYYRHHLTNISHTADIFVVEHYDHCIETLRRSVMCHADVGLYSFEWVGDSREARNKVLRSDAETVCVDWEALSGWAGERALEKGRFKLLAGPFEKSHG</sequence>
<dbReference type="PANTHER" id="PTHR33365">
    <property type="entry name" value="YALI0B05434P"/>
    <property type="match status" value="1"/>
</dbReference>
<keyword evidence="4" id="KW-1185">Reference proteome</keyword>
<evidence type="ECO:0000313" key="4">
    <source>
        <dbReference type="Proteomes" id="UP000799750"/>
    </source>
</evidence>